<evidence type="ECO:0000256" key="1">
    <source>
        <dbReference type="SAM" id="Coils"/>
    </source>
</evidence>
<dbReference type="InterPro" id="IPR002525">
    <property type="entry name" value="Transp_IS110-like_N"/>
</dbReference>
<dbReference type="Pfam" id="PF02371">
    <property type="entry name" value="Transposase_20"/>
    <property type="match status" value="1"/>
</dbReference>
<dbReference type="NCBIfam" id="NF033542">
    <property type="entry name" value="transpos_IS110"/>
    <property type="match status" value="1"/>
</dbReference>
<dbReference type="GO" id="GO:0006313">
    <property type="term" value="P:DNA transposition"/>
    <property type="evidence" value="ECO:0007669"/>
    <property type="project" value="InterPro"/>
</dbReference>
<protein>
    <submittedName>
        <fullName evidence="4">Mobile element protein</fullName>
    </submittedName>
</protein>
<dbReference type="EMBL" id="CADCUT010000145">
    <property type="protein sequence ID" value="CAA9417868.1"/>
    <property type="molecule type" value="Genomic_DNA"/>
</dbReference>
<dbReference type="InterPro" id="IPR003346">
    <property type="entry name" value="Transposase_20"/>
</dbReference>
<evidence type="ECO:0000259" key="2">
    <source>
        <dbReference type="Pfam" id="PF01548"/>
    </source>
</evidence>
<evidence type="ECO:0000313" key="4">
    <source>
        <dbReference type="EMBL" id="CAA9417868.1"/>
    </source>
</evidence>
<proteinExistence type="predicted"/>
<keyword evidence="1" id="KW-0175">Coiled coil</keyword>
<dbReference type="GO" id="GO:0003677">
    <property type="term" value="F:DNA binding"/>
    <property type="evidence" value="ECO:0007669"/>
    <property type="project" value="InterPro"/>
</dbReference>
<accession>A0A6J4PJT2</accession>
<feature type="domain" description="Transposase IS116/IS110/IS902 C-terminal" evidence="3">
    <location>
        <begin position="191"/>
        <end position="274"/>
    </location>
</feature>
<dbReference type="AlphaFoldDB" id="A0A6J4PJT2"/>
<gene>
    <name evidence="4" type="ORF">AVDCRST_MAG03-2329</name>
</gene>
<dbReference type="GO" id="GO:0004803">
    <property type="term" value="F:transposase activity"/>
    <property type="evidence" value="ECO:0007669"/>
    <property type="project" value="InterPro"/>
</dbReference>
<name>A0A6J4PJT2_9ACTN</name>
<dbReference type="PANTHER" id="PTHR33055">
    <property type="entry name" value="TRANSPOSASE FOR INSERTION SEQUENCE ELEMENT IS1111A"/>
    <property type="match status" value="1"/>
</dbReference>
<feature type="coiled-coil region" evidence="1">
    <location>
        <begin position="155"/>
        <end position="189"/>
    </location>
</feature>
<evidence type="ECO:0000259" key="3">
    <source>
        <dbReference type="Pfam" id="PF02371"/>
    </source>
</evidence>
<feature type="domain" description="Transposase IS110-like N-terminal" evidence="2">
    <location>
        <begin position="8"/>
        <end position="147"/>
    </location>
</feature>
<dbReference type="PANTHER" id="PTHR33055:SF13">
    <property type="entry name" value="TRANSPOSASE"/>
    <property type="match status" value="1"/>
</dbReference>
<dbReference type="InterPro" id="IPR047650">
    <property type="entry name" value="Transpos_IS110"/>
</dbReference>
<reference evidence="4" key="1">
    <citation type="submission" date="2020-02" db="EMBL/GenBank/DDBJ databases">
        <authorList>
            <person name="Meier V. D."/>
        </authorList>
    </citation>
    <scope>NUCLEOTIDE SEQUENCE</scope>
    <source>
        <strain evidence="4">AVDCRST_MAG03</strain>
    </source>
</reference>
<sequence length="315" mass="34570">MATVPTYAGIDVAKDRLDVVLRPSGEYLRAGNDEQGVRRVVGRLLEEGTALAVVEATGGLERTLAASLDGAGVPVAVVNPRQVRDFAKSVGRLAKTDRIDAAVLARFAEAVRPEPRPLTDERARELTALVGRRRQLLAMITAEGNRLVRAPKPLRRGLKAHLKWLRKEVERTEAEVDRMVREDAVLEEKDELLRSVPGVGPTLSATLLAELPELEHLDRKRIAALVGVAPLNRDSGTLRGLRTVWGGRSSVRATLYMAALVASRYNPAIKTFYERLCAKGKPKKVALTACMRKLLTILAAVLRNRTPWQPRVVPA</sequence>
<organism evidence="4">
    <name type="scientific">uncultured Rubrobacteraceae bacterium</name>
    <dbReference type="NCBI Taxonomy" id="349277"/>
    <lineage>
        <taxon>Bacteria</taxon>
        <taxon>Bacillati</taxon>
        <taxon>Actinomycetota</taxon>
        <taxon>Rubrobacteria</taxon>
        <taxon>Rubrobacterales</taxon>
        <taxon>Rubrobacteraceae</taxon>
        <taxon>environmental samples</taxon>
    </lineage>
</organism>
<dbReference type="Pfam" id="PF01548">
    <property type="entry name" value="DEDD_Tnp_IS110"/>
    <property type="match status" value="1"/>
</dbReference>